<dbReference type="PANTHER" id="PTHR16140">
    <property type="entry name" value="NON-STRUCTURAL MAINTENANCE OF CHROMOSOMES ELEMENT 4"/>
    <property type="match status" value="1"/>
</dbReference>
<comment type="similarity">
    <text evidence="2 7">Belongs to the NSE4 family.</text>
</comment>
<dbReference type="InterPro" id="IPR027786">
    <property type="entry name" value="Nse4/EID"/>
</dbReference>
<evidence type="ECO:0000259" key="9">
    <source>
        <dbReference type="Pfam" id="PF08743"/>
    </source>
</evidence>
<dbReference type="GO" id="GO:0006310">
    <property type="term" value="P:DNA recombination"/>
    <property type="evidence" value="ECO:0007669"/>
    <property type="project" value="UniProtKB-UniRule"/>
</dbReference>
<feature type="compositionally biased region" description="Acidic residues" evidence="8">
    <location>
        <begin position="180"/>
        <end position="196"/>
    </location>
</feature>
<evidence type="ECO:0000256" key="2">
    <source>
        <dbReference type="ARBA" id="ARBA00008997"/>
    </source>
</evidence>
<evidence type="ECO:0000313" key="11">
    <source>
        <dbReference type="EMBL" id="KKA26433.1"/>
    </source>
</evidence>
<proteinExistence type="inferred from homology"/>
<evidence type="ECO:0000256" key="3">
    <source>
        <dbReference type="ARBA" id="ARBA00022763"/>
    </source>
</evidence>
<evidence type="ECO:0000256" key="5">
    <source>
        <dbReference type="ARBA" id="ARBA00023204"/>
    </source>
</evidence>
<dbReference type="InterPro" id="IPR029225">
    <property type="entry name" value="Nse4_Nse3-bd"/>
</dbReference>
<evidence type="ECO:0000256" key="1">
    <source>
        <dbReference type="ARBA" id="ARBA00004123"/>
    </source>
</evidence>
<evidence type="ECO:0000256" key="4">
    <source>
        <dbReference type="ARBA" id="ARBA00023172"/>
    </source>
</evidence>
<keyword evidence="12" id="KW-1185">Reference proteome</keyword>
<dbReference type="Pfam" id="PF08743">
    <property type="entry name" value="Nse4_C"/>
    <property type="match status" value="1"/>
</dbReference>
<accession>A0A0F4Z995</accession>
<dbReference type="PANTHER" id="PTHR16140:SF0">
    <property type="entry name" value="NON-STRUCTURAL MAINTENANCE OF CHROMOSOMES ELEMENT 4"/>
    <property type="match status" value="1"/>
</dbReference>
<evidence type="ECO:0000256" key="7">
    <source>
        <dbReference type="RuleBase" id="RU365071"/>
    </source>
</evidence>
<feature type="region of interest" description="Disordered" evidence="8">
    <location>
        <begin position="359"/>
        <end position="379"/>
    </location>
</feature>
<evidence type="ECO:0000259" key="10">
    <source>
        <dbReference type="Pfam" id="PF15412"/>
    </source>
</evidence>
<dbReference type="EMBL" id="LAEV01002192">
    <property type="protein sequence ID" value="KKA26433.1"/>
    <property type="molecule type" value="Genomic_DNA"/>
</dbReference>
<dbReference type="Pfam" id="PF15412">
    <property type="entry name" value="Nse4-Nse3_bdg"/>
    <property type="match status" value="1"/>
</dbReference>
<evidence type="ECO:0000256" key="8">
    <source>
        <dbReference type="SAM" id="MobiDB-lite"/>
    </source>
</evidence>
<evidence type="ECO:0000256" key="6">
    <source>
        <dbReference type="ARBA" id="ARBA00023242"/>
    </source>
</evidence>
<comment type="subcellular location">
    <subcellularLocation>
        <location evidence="1 7">Nucleus</location>
    </subcellularLocation>
</comment>
<protein>
    <recommendedName>
        <fullName evidence="7">Non-structural maintenance of chromosomes element 4</fullName>
    </recommendedName>
</protein>
<keyword evidence="4 7" id="KW-0233">DNA recombination</keyword>
<keyword evidence="6 7" id="KW-0539">Nucleus</keyword>
<name>A0A0F4Z995_9PEZI</name>
<dbReference type="GO" id="GO:0005634">
    <property type="term" value="C:nucleus"/>
    <property type="evidence" value="ECO:0007669"/>
    <property type="project" value="UniProtKB-SubCell"/>
</dbReference>
<gene>
    <name evidence="11" type="ORF">TD95_000136</name>
</gene>
<keyword evidence="3 7" id="KW-0227">DNA damage</keyword>
<comment type="subunit">
    <text evidence="7">Component of the SMC5-SMC6 complex.</text>
</comment>
<organism evidence="11 12">
    <name type="scientific">Thielaviopsis punctulata</name>
    <dbReference type="NCBI Taxonomy" id="72032"/>
    <lineage>
        <taxon>Eukaryota</taxon>
        <taxon>Fungi</taxon>
        <taxon>Dikarya</taxon>
        <taxon>Ascomycota</taxon>
        <taxon>Pezizomycotina</taxon>
        <taxon>Sordariomycetes</taxon>
        <taxon>Hypocreomycetidae</taxon>
        <taxon>Microascales</taxon>
        <taxon>Ceratocystidaceae</taxon>
        <taxon>Thielaviopsis</taxon>
    </lineage>
</organism>
<comment type="caution">
    <text evidence="11">The sequence shown here is derived from an EMBL/GenBank/DDBJ whole genome shotgun (WGS) entry which is preliminary data.</text>
</comment>
<dbReference type="GO" id="GO:0030915">
    <property type="term" value="C:Smc5-Smc6 complex"/>
    <property type="evidence" value="ECO:0007669"/>
    <property type="project" value="UniProtKB-UniRule"/>
</dbReference>
<dbReference type="InterPro" id="IPR014854">
    <property type="entry name" value="Nse4_C"/>
</dbReference>
<feature type="domain" description="Non-structural maintenance of chromosome element 4 C-terminal" evidence="9">
    <location>
        <begin position="317"/>
        <end position="407"/>
    </location>
</feature>
<feature type="compositionally biased region" description="Polar residues" evidence="8">
    <location>
        <begin position="360"/>
        <end position="374"/>
    </location>
</feature>
<evidence type="ECO:0000313" key="12">
    <source>
        <dbReference type="Proteomes" id="UP000033483"/>
    </source>
</evidence>
<feature type="compositionally biased region" description="Low complexity" evidence="8">
    <location>
        <begin position="1"/>
        <end position="10"/>
    </location>
</feature>
<feature type="region of interest" description="Disordered" evidence="8">
    <location>
        <begin position="1"/>
        <end position="52"/>
    </location>
</feature>
<dbReference type="OrthoDB" id="361242at2759"/>
<comment type="function">
    <text evidence="7">Component of the SMC5-SMC6 complex, that promotes sister chromatid alignment after DNA damage and facilitates double-stranded DNA breaks (DSBs) repair via homologous recombination between sister chromatids.</text>
</comment>
<reference evidence="11 12" key="1">
    <citation type="submission" date="2015-03" db="EMBL/GenBank/DDBJ databases">
        <authorList>
            <person name="Radwan O."/>
            <person name="Al-Naeli F.A."/>
            <person name="Rendon G.A."/>
            <person name="Fields C."/>
        </authorList>
    </citation>
    <scope>NUCLEOTIDE SEQUENCE [LARGE SCALE GENOMIC DNA]</scope>
    <source>
        <strain evidence="11">CR-DP1</strain>
    </source>
</reference>
<dbReference type="AlphaFoldDB" id="A0A0F4Z995"/>
<sequence length="425" mass="46979">MQTHGHSSSASKRRHASPSAGSFSRLRTSGPDREMGNIDLEDPSNVYDPDQPIEQRRQIQQGLRELSRKLADDPDEYLKATSAGLRTVLQTSNRINQDIRQTTEAAIDSRLLVTVADMSYRKTMRLMQGSTANGLDIDDFLTHAIRFMRHGSGIADDDSSALSATQRHRHSAASRRIMADSDDDEDGSDSGAEESGDMLNWEHLGRYAALPCSGRGPAAGFLLGPIHVEKKARKIAKRSAPLRPNMLPETRPEVLDTNALAKVDNDLTVICAMILQQLGKAQGEIQDELENLMVEENTDEENVRLMHAYGLRSTGGVDLMRFVVNPHSYAQTVENMFYVSFLIRDGKVSVEFDDDGIPSLSPTAPFSAQDQDPGSRSADARHQAIFTLDKHTWRDIVETLGIRQPMIPHRTSVASEAPGAQGWYS</sequence>
<dbReference type="Proteomes" id="UP000033483">
    <property type="component" value="Unassembled WGS sequence"/>
</dbReference>
<feature type="domain" description="Nse4/EID protein Nse3/MAGE-binding" evidence="10">
    <location>
        <begin position="108"/>
        <end position="160"/>
    </location>
</feature>
<keyword evidence="5 7" id="KW-0234">DNA repair</keyword>
<feature type="region of interest" description="Disordered" evidence="8">
    <location>
        <begin position="156"/>
        <end position="196"/>
    </location>
</feature>
<dbReference type="GO" id="GO:0006281">
    <property type="term" value="P:DNA repair"/>
    <property type="evidence" value="ECO:0007669"/>
    <property type="project" value="UniProtKB-UniRule"/>
</dbReference>